<reference evidence="2" key="2">
    <citation type="journal article" date="2018" name="Plant J.">
        <title>The Sorghum bicolor reference genome: improved assembly, gene annotations, a transcriptome atlas, and signatures of genome organization.</title>
        <authorList>
            <person name="McCormick R.F."/>
            <person name="Truong S.K."/>
            <person name="Sreedasyam A."/>
            <person name="Jenkins J."/>
            <person name="Shu S."/>
            <person name="Sims D."/>
            <person name="Kennedy M."/>
            <person name="Amirebrahimi M."/>
            <person name="Weers B.D."/>
            <person name="McKinley B."/>
            <person name="Mattison A."/>
            <person name="Morishige D.T."/>
            <person name="Grimwood J."/>
            <person name="Schmutz J."/>
            <person name="Mullet J.E."/>
        </authorList>
    </citation>
    <scope>NUCLEOTIDE SEQUENCE [LARGE SCALE GENOMIC DNA]</scope>
    <source>
        <strain evidence="2">cv. BTx623</strain>
    </source>
</reference>
<evidence type="ECO:0000313" key="1">
    <source>
        <dbReference type="EMBL" id="OQU87243.1"/>
    </source>
</evidence>
<reference evidence="1 2" key="1">
    <citation type="journal article" date="2009" name="Nature">
        <title>The Sorghum bicolor genome and the diversification of grasses.</title>
        <authorList>
            <person name="Paterson A.H."/>
            <person name="Bowers J.E."/>
            <person name="Bruggmann R."/>
            <person name="Dubchak I."/>
            <person name="Grimwood J."/>
            <person name="Gundlach H."/>
            <person name="Haberer G."/>
            <person name="Hellsten U."/>
            <person name="Mitros T."/>
            <person name="Poliakov A."/>
            <person name="Schmutz J."/>
            <person name="Spannagl M."/>
            <person name="Tang H."/>
            <person name="Wang X."/>
            <person name="Wicker T."/>
            <person name="Bharti A.K."/>
            <person name="Chapman J."/>
            <person name="Feltus F.A."/>
            <person name="Gowik U."/>
            <person name="Grigoriev I.V."/>
            <person name="Lyons E."/>
            <person name="Maher C.A."/>
            <person name="Martis M."/>
            <person name="Narechania A."/>
            <person name="Otillar R.P."/>
            <person name="Penning B.W."/>
            <person name="Salamov A.A."/>
            <person name="Wang Y."/>
            <person name="Zhang L."/>
            <person name="Carpita N.C."/>
            <person name="Freeling M."/>
            <person name="Gingle A.R."/>
            <person name="Hash C.T."/>
            <person name="Keller B."/>
            <person name="Klein P."/>
            <person name="Kresovich S."/>
            <person name="McCann M.C."/>
            <person name="Ming R."/>
            <person name="Peterson D.G."/>
            <person name="Mehboob-ur-Rahman"/>
            <person name="Ware D."/>
            <person name="Westhoff P."/>
            <person name="Mayer K.F."/>
            <person name="Messing J."/>
            <person name="Rokhsar D.S."/>
        </authorList>
    </citation>
    <scope>NUCLEOTIDE SEQUENCE [LARGE SCALE GENOMIC DNA]</scope>
    <source>
        <strain evidence="2">cv. BTx623</strain>
    </source>
</reference>
<dbReference type="AlphaFoldDB" id="A0A1W0VYN9"/>
<dbReference type="Proteomes" id="UP000000768">
    <property type="component" value="Chromosome 3"/>
</dbReference>
<dbReference type="EMBL" id="CM000762">
    <property type="protein sequence ID" value="OQU87243.1"/>
    <property type="molecule type" value="Genomic_DNA"/>
</dbReference>
<name>A0A1W0VYN9_SORBI</name>
<evidence type="ECO:0000313" key="2">
    <source>
        <dbReference type="Proteomes" id="UP000000768"/>
    </source>
</evidence>
<accession>A0A1W0VYN9</accession>
<organism evidence="1 2">
    <name type="scientific">Sorghum bicolor</name>
    <name type="common">Sorghum</name>
    <name type="synonym">Sorghum vulgare</name>
    <dbReference type="NCBI Taxonomy" id="4558"/>
    <lineage>
        <taxon>Eukaryota</taxon>
        <taxon>Viridiplantae</taxon>
        <taxon>Streptophyta</taxon>
        <taxon>Embryophyta</taxon>
        <taxon>Tracheophyta</taxon>
        <taxon>Spermatophyta</taxon>
        <taxon>Magnoliopsida</taxon>
        <taxon>Liliopsida</taxon>
        <taxon>Poales</taxon>
        <taxon>Poaceae</taxon>
        <taxon>PACMAD clade</taxon>
        <taxon>Panicoideae</taxon>
        <taxon>Andropogonodae</taxon>
        <taxon>Andropogoneae</taxon>
        <taxon>Sorghinae</taxon>
        <taxon>Sorghum</taxon>
    </lineage>
</organism>
<dbReference type="Gramene" id="OQU87243">
    <property type="protein sequence ID" value="OQU87243"/>
    <property type="gene ID" value="SORBI_3003G238750"/>
</dbReference>
<sequence length="79" mass="9408">MMNYFAYITIHSSISSLYIWKDNFRQFKHSLSTPLHRTRTFPVPSPNTVHHTLFIELFFKILCYFPPHLIPLEISSLPK</sequence>
<protein>
    <submittedName>
        <fullName evidence="1">Uncharacterized protein</fullName>
    </submittedName>
</protein>
<proteinExistence type="predicted"/>
<keyword evidence="2" id="KW-1185">Reference proteome</keyword>
<gene>
    <name evidence="1" type="ORF">SORBI_3003G238750</name>
</gene>
<dbReference type="InParanoid" id="A0A1W0VYN9"/>